<keyword evidence="1" id="KW-0472">Membrane</keyword>
<organism evidence="2 3">
    <name type="scientific">Staurois parvus</name>
    <dbReference type="NCBI Taxonomy" id="386267"/>
    <lineage>
        <taxon>Eukaryota</taxon>
        <taxon>Metazoa</taxon>
        <taxon>Chordata</taxon>
        <taxon>Craniata</taxon>
        <taxon>Vertebrata</taxon>
        <taxon>Euteleostomi</taxon>
        <taxon>Amphibia</taxon>
        <taxon>Batrachia</taxon>
        <taxon>Anura</taxon>
        <taxon>Neobatrachia</taxon>
        <taxon>Ranoidea</taxon>
        <taxon>Ranidae</taxon>
        <taxon>Staurois</taxon>
    </lineage>
</organism>
<name>A0ABN9F8U0_9NEOB</name>
<keyword evidence="3" id="KW-1185">Reference proteome</keyword>
<dbReference type="Proteomes" id="UP001162483">
    <property type="component" value="Unassembled WGS sequence"/>
</dbReference>
<feature type="transmembrane region" description="Helical" evidence="1">
    <location>
        <begin position="45"/>
        <end position="69"/>
    </location>
</feature>
<sequence length="99" mass="10797">MVGSSCLESWEYRGRGHLSGGFLVLGGSIISLCSSEKLLHHSILLILLFILFFNNIIIYEVSTLISVIVPHLPDDGEGWCDLPVWNPGNTEDGDISLVG</sequence>
<protein>
    <submittedName>
        <fullName evidence="2">Uncharacterized protein</fullName>
    </submittedName>
</protein>
<keyword evidence="1" id="KW-0812">Transmembrane</keyword>
<evidence type="ECO:0000256" key="1">
    <source>
        <dbReference type="SAM" id="Phobius"/>
    </source>
</evidence>
<keyword evidence="1" id="KW-1133">Transmembrane helix</keyword>
<comment type="caution">
    <text evidence="2">The sequence shown here is derived from an EMBL/GenBank/DDBJ whole genome shotgun (WGS) entry which is preliminary data.</text>
</comment>
<accession>A0ABN9F8U0</accession>
<feature type="non-terminal residue" evidence="2">
    <location>
        <position position="99"/>
    </location>
</feature>
<reference evidence="2" key="1">
    <citation type="submission" date="2023-05" db="EMBL/GenBank/DDBJ databases">
        <authorList>
            <person name="Stuckert A."/>
        </authorList>
    </citation>
    <scope>NUCLEOTIDE SEQUENCE</scope>
</reference>
<gene>
    <name evidence="2" type="ORF">SPARVUS_LOCUS11540083</name>
</gene>
<evidence type="ECO:0000313" key="2">
    <source>
        <dbReference type="EMBL" id="CAI9593459.1"/>
    </source>
</evidence>
<proteinExistence type="predicted"/>
<evidence type="ECO:0000313" key="3">
    <source>
        <dbReference type="Proteomes" id="UP001162483"/>
    </source>
</evidence>
<dbReference type="EMBL" id="CATNWA010016531">
    <property type="protein sequence ID" value="CAI9593459.1"/>
    <property type="molecule type" value="Genomic_DNA"/>
</dbReference>
<feature type="transmembrane region" description="Helical" evidence="1">
    <location>
        <begin position="16"/>
        <end position="33"/>
    </location>
</feature>